<evidence type="ECO:0000313" key="1">
    <source>
        <dbReference type="EMBL" id="WGL16809.1"/>
    </source>
</evidence>
<proteinExistence type="predicted"/>
<sequence length="45" mass="4974">MDSINVCWSPVRELGQALEKVHLSERGMVFVGGEGNHHPGNPIQF</sequence>
<protein>
    <submittedName>
        <fullName evidence="1">Uncharacterized protein</fullName>
    </submittedName>
</protein>
<name>A0ABY8NEJ3_9GAMM</name>
<reference evidence="1 2" key="1">
    <citation type="submission" date="2023-02" db="EMBL/GenBank/DDBJ databases">
        <title>Description and genomic characterization of Microbulbifer bruguierae sp. nov., isolated from the sediment of mangrove plant Bruguiera sexangula.</title>
        <authorList>
            <person name="Long M."/>
        </authorList>
    </citation>
    <scope>NUCLEOTIDE SEQUENCE [LARGE SCALE GENOMIC DNA]</scope>
    <source>
        <strain evidence="1 2">H12</strain>
    </source>
</reference>
<keyword evidence="2" id="KW-1185">Reference proteome</keyword>
<evidence type="ECO:0000313" key="2">
    <source>
        <dbReference type="Proteomes" id="UP001236500"/>
    </source>
</evidence>
<organism evidence="1 2">
    <name type="scientific">Microbulbifer bruguierae</name>
    <dbReference type="NCBI Taxonomy" id="3029061"/>
    <lineage>
        <taxon>Bacteria</taxon>
        <taxon>Pseudomonadati</taxon>
        <taxon>Pseudomonadota</taxon>
        <taxon>Gammaproteobacteria</taxon>
        <taxon>Cellvibrionales</taxon>
        <taxon>Microbulbiferaceae</taxon>
        <taxon>Microbulbifer</taxon>
    </lineage>
</organism>
<dbReference type="Proteomes" id="UP001236500">
    <property type="component" value="Chromosome"/>
</dbReference>
<dbReference type="RefSeq" id="WP_280320629.1">
    <property type="nucleotide sequence ID" value="NZ_CP118605.1"/>
</dbReference>
<gene>
    <name evidence="1" type="ORF">PVT68_00575</name>
</gene>
<accession>A0ABY8NEJ3</accession>
<dbReference type="EMBL" id="CP118605">
    <property type="protein sequence ID" value="WGL16809.1"/>
    <property type="molecule type" value="Genomic_DNA"/>
</dbReference>